<dbReference type="GO" id="GO:0006900">
    <property type="term" value="P:vesicle budding from membrane"/>
    <property type="evidence" value="ECO:0007669"/>
    <property type="project" value="TreeGrafter"/>
</dbReference>
<dbReference type="GO" id="GO:0005546">
    <property type="term" value="F:phosphatidylinositol-4,5-bisphosphate binding"/>
    <property type="evidence" value="ECO:0007669"/>
    <property type="project" value="TreeGrafter"/>
</dbReference>
<dbReference type="GO" id="GO:0072583">
    <property type="term" value="P:clathrin-dependent endocytosis"/>
    <property type="evidence" value="ECO:0007669"/>
    <property type="project" value="InterPro"/>
</dbReference>
<evidence type="ECO:0000259" key="9">
    <source>
        <dbReference type="PROSITE" id="PS50942"/>
    </source>
</evidence>
<dbReference type="SMART" id="SM00273">
    <property type="entry name" value="ENTH"/>
    <property type="match status" value="1"/>
</dbReference>
<evidence type="ECO:0000313" key="10">
    <source>
        <dbReference type="EMBL" id="KAH7315717.1"/>
    </source>
</evidence>
<dbReference type="Proteomes" id="UP000825935">
    <property type="component" value="Chromosome 21"/>
</dbReference>
<dbReference type="GO" id="GO:0048268">
    <property type="term" value="P:clathrin coat assembly"/>
    <property type="evidence" value="ECO:0007669"/>
    <property type="project" value="InterPro"/>
</dbReference>
<dbReference type="PANTHER" id="PTHR22951:SF76">
    <property type="entry name" value="OS09G0468150 PROTEIN"/>
    <property type="match status" value="1"/>
</dbReference>
<dbReference type="PROSITE" id="PS50942">
    <property type="entry name" value="ENTH"/>
    <property type="match status" value="1"/>
</dbReference>
<dbReference type="GO" id="GO:0005794">
    <property type="term" value="C:Golgi apparatus"/>
    <property type="evidence" value="ECO:0007669"/>
    <property type="project" value="UniProtKB-SubCell"/>
</dbReference>
<keyword evidence="6" id="KW-0472">Membrane</keyword>
<dbReference type="GO" id="GO:0030136">
    <property type="term" value="C:clathrin-coated vesicle"/>
    <property type="evidence" value="ECO:0007669"/>
    <property type="project" value="UniProtKB-SubCell"/>
</dbReference>
<dbReference type="InterPro" id="IPR013809">
    <property type="entry name" value="ENTH"/>
</dbReference>
<dbReference type="InterPro" id="IPR011417">
    <property type="entry name" value="ANTH_dom"/>
</dbReference>
<keyword evidence="11" id="KW-1185">Reference proteome</keyword>
<accession>A0A8T2SE65</accession>
<protein>
    <recommendedName>
        <fullName evidence="9">ENTH domain-containing protein</fullName>
    </recommendedName>
</protein>
<dbReference type="OrthoDB" id="44015at2759"/>
<gene>
    <name evidence="10" type="ORF">KP509_21G062200</name>
</gene>
<evidence type="ECO:0000256" key="8">
    <source>
        <dbReference type="ARBA" id="ARBA00023329"/>
    </source>
</evidence>
<evidence type="ECO:0000313" key="11">
    <source>
        <dbReference type="Proteomes" id="UP000825935"/>
    </source>
</evidence>
<dbReference type="EMBL" id="CM035426">
    <property type="protein sequence ID" value="KAH7315717.1"/>
    <property type="molecule type" value="Genomic_DNA"/>
</dbReference>
<dbReference type="SUPFAM" id="SSF48464">
    <property type="entry name" value="ENTH/VHS domain"/>
    <property type="match status" value="1"/>
</dbReference>
<evidence type="ECO:0000256" key="5">
    <source>
        <dbReference type="ARBA" id="ARBA00023034"/>
    </source>
</evidence>
<dbReference type="InterPro" id="IPR008942">
    <property type="entry name" value="ENTH_VHS"/>
</dbReference>
<dbReference type="AlphaFoldDB" id="A0A8T2SE65"/>
<organism evidence="10 11">
    <name type="scientific">Ceratopteris richardii</name>
    <name type="common">Triangle waterfern</name>
    <dbReference type="NCBI Taxonomy" id="49495"/>
    <lineage>
        <taxon>Eukaryota</taxon>
        <taxon>Viridiplantae</taxon>
        <taxon>Streptophyta</taxon>
        <taxon>Embryophyta</taxon>
        <taxon>Tracheophyta</taxon>
        <taxon>Polypodiopsida</taxon>
        <taxon>Polypodiidae</taxon>
        <taxon>Polypodiales</taxon>
        <taxon>Pteridineae</taxon>
        <taxon>Pteridaceae</taxon>
        <taxon>Parkerioideae</taxon>
        <taxon>Ceratopteris</taxon>
    </lineage>
</organism>
<dbReference type="PANTHER" id="PTHR22951">
    <property type="entry name" value="CLATHRIN ASSEMBLY PROTEIN"/>
    <property type="match status" value="1"/>
</dbReference>
<comment type="caution">
    <text evidence="10">The sequence shown here is derived from an EMBL/GenBank/DDBJ whole genome shotgun (WGS) entry which is preliminary data.</text>
</comment>
<dbReference type="InterPro" id="IPR048050">
    <property type="entry name" value="ANTH_N_plant"/>
</dbReference>
<dbReference type="InterPro" id="IPR045192">
    <property type="entry name" value="AP180-like"/>
</dbReference>
<name>A0A8T2SE65_CERRI</name>
<evidence type="ECO:0000256" key="1">
    <source>
        <dbReference type="ARBA" id="ARBA00004132"/>
    </source>
</evidence>
<keyword evidence="4" id="KW-0254">Endocytosis</keyword>
<dbReference type="GO" id="GO:0005545">
    <property type="term" value="F:1-phosphatidylinositol binding"/>
    <property type="evidence" value="ECO:0007669"/>
    <property type="project" value="TreeGrafter"/>
</dbReference>
<dbReference type="Gene3D" id="1.25.40.90">
    <property type="match status" value="1"/>
</dbReference>
<dbReference type="GO" id="GO:0000149">
    <property type="term" value="F:SNARE binding"/>
    <property type="evidence" value="ECO:0007669"/>
    <property type="project" value="TreeGrafter"/>
</dbReference>
<dbReference type="GO" id="GO:0032050">
    <property type="term" value="F:clathrin heavy chain binding"/>
    <property type="evidence" value="ECO:0007669"/>
    <property type="project" value="TreeGrafter"/>
</dbReference>
<comment type="subcellular location">
    <subcellularLocation>
        <location evidence="1">Cytoplasmic vesicle</location>
        <location evidence="1">Clathrin-coated vesicle</location>
    </subcellularLocation>
    <subcellularLocation>
        <location evidence="2">Golgi apparatus</location>
    </subcellularLocation>
    <subcellularLocation>
        <location evidence="3">Membrane</location>
        <location evidence="3">Clathrin-coated pit</location>
    </subcellularLocation>
</comment>
<evidence type="ECO:0000256" key="6">
    <source>
        <dbReference type="ARBA" id="ARBA00023136"/>
    </source>
</evidence>
<keyword evidence="5" id="KW-0333">Golgi apparatus</keyword>
<proteinExistence type="predicted"/>
<feature type="domain" description="ENTH" evidence="9">
    <location>
        <begin position="32"/>
        <end position="171"/>
    </location>
</feature>
<evidence type="ECO:0000256" key="7">
    <source>
        <dbReference type="ARBA" id="ARBA00023176"/>
    </source>
</evidence>
<keyword evidence="8" id="KW-0968">Cytoplasmic vesicle</keyword>
<reference evidence="10" key="1">
    <citation type="submission" date="2021-08" db="EMBL/GenBank/DDBJ databases">
        <title>WGS assembly of Ceratopteris richardii.</title>
        <authorList>
            <person name="Marchant D.B."/>
            <person name="Chen G."/>
            <person name="Jenkins J."/>
            <person name="Shu S."/>
            <person name="Leebens-Mack J."/>
            <person name="Grimwood J."/>
            <person name="Schmutz J."/>
            <person name="Soltis P."/>
            <person name="Soltis D."/>
            <person name="Chen Z.-H."/>
        </authorList>
    </citation>
    <scope>NUCLEOTIDE SEQUENCE</scope>
    <source>
        <strain evidence="10">Whitten #5841</strain>
        <tissue evidence="10">Leaf</tissue>
    </source>
</reference>
<keyword evidence="7" id="KW-0168">Coated pit</keyword>
<dbReference type="GO" id="GO:0005905">
    <property type="term" value="C:clathrin-coated pit"/>
    <property type="evidence" value="ECO:0007669"/>
    <property type="project" value="UniProtKB-SubCell"/>
</dbReference>
<evidence type="ECO:0000256" key="3">
    <source>
        <dbReference type="ARBA" id="ARBA00004600"/>
    </source>
</evidence>
<sequence>MVLHTKKTFKVRVQKIIGLLKDWSSVERVRLHGDRRVAALQTAVIRATAHDERPPSRELVERVLQAETGSRLRISHCVLLVMQRLNKTKSWVVSLKCLALLHRSLQRGGFMYEDQVVLRFSPRNGAKNHLNLSKFRDDSSALAWQASSWIRWYAGYLETLIKASANPPIEVNALISTTDELMSKIVALDMLLNELGTCPSLADAASALASHTLIQDTFRLIVKDYANKRELLHYCLKEMSENRIPELSGPQITQLLHACKTLSSTGASYGTLNELALSFKVAVPLPLLDHVTSTEQELLNMSEVYTAAALRLSDAALQGKCGALIKYVAPSDPLTPPKLPGPAIFRHSKVVSSQ</sequence>
<dbReference type="CDD" id="cd16987">
    <property type="entry name" value="ANTH_N_AP180_plant"/>
    <property type="match status" value="1"/>
</dbReference>
<evidence type="ECO:0000256" key="2">
    <source>
        <dbReference type="ARBA" id="ARBA00004555"/>
    </source>
</evidence>
<dbReference type="Pfam" id="PF07651">
    <property type="entry name" value="ANTH"/>
    <property type="match status" value="1"/>
</dbReference>
<evidence type="ECO:0000256" key="4">
    <source>
        <dbReference type="ARBA" id="ARBA00022583"/>
    </source>
</evidence>